<feature type="domain" description="Flavin reductase like" evidence="2">
    <location>
        <begin position="23"/>
        <end position="165"/>
    </location>
</feature>
<protein>
    <submittedName>
        <fullName evidence="3">NADH-FMN oxidoreductase RutF, flavin reductase (DIM6/NTAB) family</fullName>
    </submittedName>
</protein>
<dbReference type="RefSeq" id="WP_085464035.1">
    <property type="nucleotide sequence ID" value="NZ_FXBL01000004.1"/>
</dbReference>
<dbReference type="Proteomes" id="UP000193083">
    <property type="component" value="Unassembled WGS sequence"/>
</dbReference>
<reference evidence="3 4" key="1">
    <citation type="submission" date="2017-04" db="EMBL/GenBank/DDBJ databases">
        <authorList>
            <person name="Afonso C.L."/>
            <person name="Miller P.J."/>
            <person name="Scott M.A."/>
            <person name="Spackman E."/>
            <person name="Goraichik I."/>
            <person name="Dimitrov K.M."/>
            <person name="Suarez D.L."/>
            <person name="Swayne D.E."/>
        </authorList>
    </citation>
    <scope>NUCLEOTIDE SEQUENCE [LARGE SCALE GENOMIC DNA]</scope>
    <source>
        <strain evidence="3 4">B5P</strain>
    </source>
</reference>
<evidence type="ECO:0000313" key="4">
    <source>
        <dbReference type="Proteomes" id="UP000193083"/>
    </source>
</evidence>
<dbReference type="GO" id="GO:0010181">
    <property type="term" value="F:FMN binding"/>
    <property type="evidence" value="ECO:0007669"/>
    <property type="project" value="InterPro"/>
</dbReference>
<dbReference type="InterPro" id="IPR050268">
    <property type="entry name" value="NADH-dep_flavin_reductase"/>
</dbReference>
<dbReference type="PANTHER" id="PTHR30466:SF1">
    <property type="entry name" value="FMN REDUCTASE (NADH) RUTF"/>
    <property type="match status" value="1"/>
</dbReference>
<dbReference type="EMBL" id="FXBL01000004">
    <property type="protein sequence ID" value="SMH38041.1"/>
    <property type="molecule type" value="Genomic_DNA"/>
</dbReference>
<organism evidence="3 4">
    <name type="scientific">Mesorhizobium australicum</name>
    <dbReference type="NCBI Taxonomy" id="536018"/>
    <lineage>
        <taxon>Bacteria</taxon>
        <taxon>Pseudomonadati</taxon>
        <taxon>Pseudomonadota</taxon>
        <taxon>Alphaproteobacteria</taxon>
        <taxon>Hyphomicrobiales</taxon>
        <taxon>Phyllobacteriaceae</taxon>
        <taxon>Mesorhizobium</taxon>
    </lineage>
</organism>
<keyword evidence="1" id="KW-0560">Oxidoreductase</keyword>
<keyword evidence="4" id="KW-1185">Reference proteome</keyword>
<dbReference type="InterPro" id="IPR012349">
    <property type="entry name" value="Split_barrel_FMN-bd"/>
</dbReference>
<dbReference type="SMART" id="SM00903">
    <property type="entry name" value="Flavin_Reduct"/>
    <property type="match status" value="1"/>
</dbReference>
<dbReference type="Pfam" id="PF01613">
    <property type="entry name" value="Flavin_Reduct"/>
    <property type="match status" value="1"/>
</dbReference>
<dbReference type="PANTHER" id="PTHR30466">
    <property type="entry name" value="FLAVIN REDUCTASE"/>
    <property type="match status" value="1"/>
</dbReference>
<evidence type="ECO:0000313" key="3">
    <source>
        <dbReference type="EMBL" id="SMH38041.1"/>
    </source>
</evidence>
<name>A0A1X7NKM7_9HYPH</name>
<evidence type="ECO:0000259" key="2">
    <source>
        <dbReference type="SMART" id="SM00903"/>
    </source>
</evidence>
<evidence type="ECO:0000256" key="1">
    <source>
        <dbReference type="ARBA" id="ARBA00023002"/>
    </source>
</evidence>
<proteinExistence type="predicted"/>
<sequence>MVQDISSANTISEIDPDCFRTILRSAAASVVVITTCADGELHGMTATAFSSVSADPPSVLIVVNRTTRSHSRLLRSGRFAINVLAEDQEWIGQRFAGKIEDQFSGVGHIATAEGLPVLTGCAAHMECRTQETVDVGTHTIFVGRVVAGKAEPAAPLLYHDGRFKALAPSREAS</sequence>
<dbReference type="SUPFAM" id="SSF50475">
    <property type="entry name" value="FMN-binding split barrel"/>
    <property type="match status" value="1"/>
</dbReference>
<accession>A0A1X7NKM7</accession>
<gene>
    <name evidence="3" type="ORF">SAMN02982922_2007</name>
</gene>
<dbReference type="InterPro" id="IPR002563">
    <property type="entry name" value="Flavin_Rdtase-like_dom"/>
</dbReference>
<dbReference type="GO" id="GO:0042602">
    <property type="term" value="F:riboflavin reductase (NADPH) activity"/>
    <property type="evidence" value="ECO:0007669"/>
    <property type="project" value="TreeGrafter"/>
</dbReference>
<dbReference type="AlphaFoldDB" id="A0A1X7NKM7"/>
<dbReference type="Gene3D" id="2.30.110.10">
    <property type="entry name" value="Electron Transport, Fmn-binding Protein, Chain A"/>
    <property type="match status" value="1"/>
</dbReference>
<dbReference type="OrthoDB" id="9792858at2"/>